<comment type="caution">
    <text evidence="2">The sequence shown here is derived from an EMBL/GenBank/DDBJ whole genome shotgun (WGS) entry which is preliminary data.</text>
</comment>
<evidence type="ECO:0000313" key="2">
    <source>
        <dbReference type="EMBL" id="KAJ7743268.1"/>
    </source>
</evidence>
<name>A0AAD7N2T9_9AGAR</name>
<reference evidence="2" key="1">
    <citation type="submission" date="2023-03" db="EMBL/GenBank/DDBJ databases">
        <title>Massive genome expansion in bonnet fungi (Mycena s.s.) driven by repeated elements and novel gene families across ecological guilds.</title>
        <authorList>
            <consortium name="Lawrence Berkeley National Laboratory"/>
            <person name="Harder C.B."/>
            <person name="Miyauchi S."/>
            <person name="Viragh M."/>
            <person name="Kuo A."/>
            <person name="Thoen E."/>
            <person name="Andreopoulos B."/>
            <person name="Lu D."/>
            <person name="Skrede I."/>
            <person name="Drula E."/>
            <person name="Henrissat B."/>
            <person name="Morin E."/>
            <person name="Kohler A."/>
            <person name="Barry K."/>
            <person name="LaButti K."/>
            <person name="Morin E."/>
            <person name="Salamov A."/>
            <person name="Lipzen A."/>
            <person name="Mereny Z."/>
            <person name="Hegedus B."/>
            <person name="Baldrian P."/>
            <person name="Stursova M."/>
            <person name="Weitz H."/>
            <person name="Taylor A."/>
            <person name="Grigoriev I.V."/>
            <person name="Nagy L.G."/>
            <person name="Martin F."/>
            <person name="Kauserud H."/>
        </authorList>
    </citation>
    <scope>NUCLEOTIDE SEQUENCE</scope>
    <source>
        <strain evidence="2">CBHHK188m</strain>
    </source>
</reference>
<dbReference type="EMBL" id="JARJLG010000113">
    <property type="protein sequence ID" value="KAJ7743268.1"/>
    <property type="molecule type" value="Genomic_DNA"/>
</dbReference>
<proteinExistence type="predicted"/>
<accession>A0AAD7N2T9</accession>
<sequence>MMHSLLCSALLLIGVATSALAQNDEYIFFPTIGNPLKTEAKGLEGRVNGVNEWFKSSDAEWFSAEIGPIWQSKAGWRKIGEDDTAIVFQLNNSVPSPILSVALSNDTYMYDEYDFQMSFTYPSASASASAPTSRSLTKRDFWDDATHYAPVPFGGTSRTLTAATDACSDTVSITVTDAAGNVNTTSGWDSVQYTIPADVLFPLTVTMSSPSTGNSTSVLSDVLPISYAIASKGPILVTSNDYRVVFCLSQGD</sequence>
<evidence type="ECO:0000256" key="1">
    <source>
        <dbReference type="SAM" id="SignalP"/>
    </source>
</evidence>
<keyword evidence="3" id="KW-1185">Reference proteome</keyword>
<feature type="chain" id="PRO_5042049307" evidence="1">
    <location>
        <begin position="22"/>
        <end position="252"/>
    </location>
</feature>
<organism evidence="2 3">
    <name type="scientific">Mycena maculata</name>
    <dbReference type="NCBI Taxonomy" id="230809"/>
    <lineage>
        <taxon>Eukaryota</taxon>
        <taxon>Fungi</taxon>
        <taxon>Dikarya</taxon>
        <taxon>Basidiomycota</taxon>
        <taxon>Agaricomycotina</taxon>
        <taxon>Agaricomycetes</taxon>
        <taxon>Agaricomycetidae</taxon>
        <taxon>Agaricales</taxon>
        <taxon>Marasmiineae</taxon>
        <taxon>Mycenaceae</taxon>
        <taxon>Mycena</taxon>
    </lineage>
</organism>
<gene>
    <name evidence="2" type="ORF">DFH07DRAFT_835760</name>
</gene>
<feature type="signal peptide" evidence="1">
    <location>
        <begin position="1"/>
        <end position="21"/>
    </location>
</feature>
<evidence type="ECO:0000313" key="3">
    <source>
        <dbReference type="Proteomes" id="UP001215280"/>
    </source>
</evidence>
<dbReference type="Proteomes" id="UP001215280">
    <property type="component" value="Unassembled WGS sequence"/>
</dbReference>
<keyword evidence="1" id="KW-0732">Signal</keyword>
<dbReference type="AlphaFoldDB" id="A0AAD7N2T9"/>
<protein>
    <submittedName>
        <fullName evidence="2">Uncharacterized protein</fullName>
    </submittedName>
</protein>